<dbReference type="EMBL" id="VSSQ01049582">
    <property type="protein sequence ID" value="MPN03653.1"/>
    <property type="molecule type" value="Genomic_DNA"/>
</dbReference>
<evidence type="ECO:0000313" key="2">
    <source>
        <dbReference type="EMBL" id="MPN03653.1"/>
    </source>
</evidence>
<protein>
    <submittedName>
        <fullName evidence="2">Uncharacterized protein</fullName>
    </submittedName>
</protein>
<comment type="caution">
    <text evidence="2">The sequence shown here is derived from an EMBL/GenBank/DDBJ whole genome shotgun (WGS) entry which is preliminary data.</text>
</comment>
<evidence type="ECO:0000256" key="1">
    <source>
        <dbReference type="SAM" id="MobiDB-lite"/>
    </source>
</evidence>
<reference evidence="2" key="1">
    <citation type="submission" date="2019-08" db="EMBL/GenBank/DDBJ databases">
        <authorList>
            <person name="Kucharzyk K."/>
            <person name="Murdoch R.W."/>
            <person name="Higgins S."/>
            <person name="Loffler F."/>
        </authorList>
    </citation>
    <scope>NUCLEOTIDE SEQUENCE</scope>
</reference>
<dbReference type="AlphaFoldDB" id="A0A645ET10"/>
<dbReference type="Gene3D" id="1.20.120.1630">
    <property type="match status" value="1"/>
</dbReference>
<name>A0A645ET10_9ZZZZ</name>
<proteinExistence type="predicted"/>
<feature type="compositionally biased region" description="Basic and acidic residues" evidence="1">
    <location>
        <begin position="1"/>
        <end position="14"/>
    </location>
</feature>
<sequence length="48" mass="5393">MAHNIDADNVHDPDAGVQKLAGREERDTLAEFGKEYSQYMEKTPGFIP</sequence>
<feature type="region of interest" description="Disordered" evidence="1">
    <location>
        <begin position="1"/>
        <end position="24"/>
    </location>
</feature>
<gene>
    <name evidence="2" type="ORF">SDC9_150884</name>
</gene>
<organism evidence="2">
    <name type="scientific">bioreactor metagenome</name>
    <dbReference type="NCBI Taxonomy" id="1076179"/>
    <lineage>
        <taxon>unclassified sequences</taxon>
        <taxon>metagenomes</taxon>
        <taxon>ecological metagenomes</taxon>
    </lineage>
</organism>
<accession>A0A645ET10</accession>